<dbReference type="EMBL" id="MBAD02000270">
    <property type="protein sequence ID" value="RLN70268.1"/>
    <property type="molecule type" value="Genomic_DNA"/>
</dbReference>
<proteinExistence type="predicted"/>
<dbReference type="PANTHER" id="PTHR33946:SF4">
    <property type="entry name" value="COAGULATION FACTOR XI"/>
    <property type="match status" value="1"/>
</dbReference>
<dbReference type="Proteomes" id="UP000277300">
    <property type="component" value="Unassembled WGS sequence"/>
</dbReference>
<sequence>MKVFVPVVVATLALSAPTEAASFVDNLTKISNTDSYHMKPVRMIHARVQSDAPLWNETTNTFGSKYYKTAELQFRGALDTVNTASVEGALMYVQAEGINYNTRSAADRCWRKNGMKYVVFYDIVFTQTNETLAQYADEYKSEYGPMIPMDGGQCTPVSGTTVFSTAAVSLNGNASVPNLGPFIGGESKETDGRAPYPNCWCTRQGLCDMSMLPDGKTCTYNYRILGYVPIDDVVGITAMTNTTTSANYANFTEFCQGGGVEFNATETGVWNASIPFWKDPQNSTANALRAQKLIDAYANLLTTKASTQITADVIAHMQALPTVANLTKSNPKCYENVASCSLTAAPNGCKRSLYGQLCTACSSGSDSGCEQAPSNFTFPTLAKATASSSVNVTSAGSSSGTSTSTPTPSTNSSSAAKLVMTVGALTASIGLSFLMG</sequence>
<evidence type="ECO:0000313" key="4">
    <source>
        <dbReference type="Proteomes" id="UP000277300"/>
    </source>
</evidence>
<evidence type="ECO:0000256" key="1">
    <source>
        <dbReference type="SAM" id="SignalP"/>
    </source>
</evidence>
<evidence type="ECO:0000313" key="2">
    <source>
        <dbReference type="EMBL" id="RLN65109.1"/>
    </source>
</evidence>
<evidence type="ECO:0000313" key="5">
    <source>
        <dbReference type="Proteomes" id="UP000284657"/>
    </source>
</evidence>
<dbReference type="Proteomes" id="UP000284657">
    <property type="component" value="Unassembled WGS sequence"/>
</dbReference>
<dbReference type="EMBL" id="MBDO02000059">
    <property type="protein sequence ID" value="RLN65109.1"/>
    <property type="molecule type" value="Genomic_DNA"/>
</dbReference>
<feature type="chain" id="PRO_5036082309" description="Secreted protein" evidence="1">
    <location>
        <begin position="21"/>
        <end position="436"/>
    </location>
</feature>
<evidence type="ECO:0008006" key="6">
    <source>
        <dbReference type="Google" id="ProtNLM"/>
    </source>
</evidence>
<organism evidence="2 4">
    <name type="scientific">Phytophthora kernoviae</name>
    <dbReference type="NCBI Taxonomy" id="325452"/>
    <lineage>
        <taxon>Eukaryota</taxon>
        <taxon>Sar</taxon>
        <taxon>Stramenopiles</taxon>
        <taxon>Oomycota</taxon>
        <taxon>Peronosporomycetes</taxon>
        <taxon>Peronosporales</taxon>
        <taxon>Peronosporaceae</taxon>
        <taxon>Phytophthora</taxon>
    </lineage>
</organism>
<protein>
    <recommendedName>
        <fullName evidence="6">Secreted protein</fullName>
    </recommendedName>
</protein>
<evidence type="ECO:0000313" key="3">
    <source>
        <dbReference type="EMBL" id="RLN70268.1"/>
    </source>
</evidence>
<dbReference type="OrthoDB" id="92096at2759"/>
<feature type="signal peptide" evidence="1">
    <location>
        <begin position="1"/>
        <end position="20"/>
    </location>
</feature>
<dbReference type="PANTHER" id="PTHR33946">
    <property type="match status" value="1"/>
</dbReference>
<dbReference type="AlphaFoldDB" id="A0A3F2RVK9"/>
<name>A0A3F2RVK9_9STRA</name>
<reference evidence="4 5" key="1">
    <citation type="submission" date="2018-07" db="EMBL/GenBank/DDBJ databases">
        <title>Genome sequencing of oomycete isolates from Chile give support for New Zealand origin for Phytophthora kernoviae and make available the first Nothophytophthora sp. genome.</title>
        <authorList>
            <person name="Studholme D.J."/>
            <person name="Sanfuentes E."/>
            <person name="Panda P."/>
            <person name="Hill R."/>
            <person name="Sambles C."/>
            <person name="Grant M."/>
            <person name="Williams N.M."/>
            <person name="Mcdougal R.L."/>
        </authorList>
    </citation>
    <scope>NUCLEOTIDE SEQUENCE [LARGE SCALE GENOMIC DNA]</scope>
    <source>
        <strain evidence="2">Chile6</strain>
        <strain evidence="3">Chile7</strain>
    </source>
</reference>
<comment type="caution">
    <text evidence="2">The sequence shown here is derived from an EMBL/GenBank/DDBJ whole genome shotgun (WGS) entry which is preliminary data.</text>
</comment>
<accession>A0A3F2RVK9</accession>
<keyword evidence="1" id="KW-0732">Signal</keyword>
<gene>
    <name evidence="3" type="ORF">BBJ29_005900</name>
    <name evidence="2" type="ORF">BBP00_00003047</name>
</gene>